<protein>
    <submittedName>
        <fullName evidence="1">Transcriptional regulator, AbiEi antitoxin, Type IV TA system</fullName>
    </submittedName>
</protein>
<evidence type="ECO:0000313" key="1">
    <source>
        <dbReference type="EMBL" id="SDC56769.1"/>
    </source>
</evidence>
<organism evidence="1 2">
    <name type="scientific">Microbacterium enclense</name>
    <dbReference type="NCBI Taxonomy" id="993073"/>
    <lineage>
        <taxon>Bacteria</taxon>
        <taxon>Bacillati</taxon>
        <taxon>Actinomycetota</taxon>
        <taxon>Actinomycetes</taxon>
        <taxon>Micrococcales</taxon>
        <taxon>Microbacteriaceae</taxon>
        <taxon>Microbacterium</taxon>
    </lineage>
</organism>
<sequence length="312" mass="34814">MRLQPPPLPLIRAVDAARMGRYPHADRALRRLRPGVYAEKVAWDALPEWNRYAARVHAYALTNPRAVFSHESAATLLGLPVFGHPRMIHLFDARRTRSLVHGDVVVHTSLDGRTMCNVGDLRTISASETAIDLGRCLPPALGLAVADATIRVHGVTREQLRETADAQRSIRGRRRLQWVLANADGAAESPAESISRAVAQWCGFPAPILQAEHRIGPRRYRSDLCWPEFRVLGEVDGWGKYTSGDSPEAVLREEKRREDALRRIGWRVARWEYADALTVDAMRESLLAAGLPLTGKPDTTSLHAVGRNPRSW</sequence>
<name>A0A1G6MMM3_9MICO</name>
<gene>
    <name evidence="1" type="ORF">SAMN05216418_2569</name>
</gene>
<reference evidence="1 2" key="1">
    <citation type="submission" date="2016-09" db="EMBL/GenBank/DDBJ databases">
        <authorList>
            <person name="Capua I."/>
            <person name="De Benedictis P."/>
            <person name="Joannis T."/>
            <person name="Lombin L.H."/>
            <person name="Cattoli G."/>
        </authorList>
    </citation>
    <scope>NUCLEOTIDE SEQUENCE [LARGE SCALE GENOMIC DNA]</scope>
    <source>
        <strain evidence="1 2">NIO-1002</strain>
    </source>
</reference>
<evidence type="ECO:0000313" key="2">
    <source>
        <dbReference type="Proteomes" id="UP000183203"/>
    </source>
</evidence>
<dbReference type="STRING" id="993073.AS029_11480"/>
<accession>A0A1G6MMM3</accession>
<dbReference type="Proteomes" id="UP000183203">
    <property type="component" value="Unassembled WGS sequence"/>
</dbReference>
<dbReference type="EMBL" id="FMYG01000005">
    <property type="protein sequence ID" value="SDC56769.1"/>
    <property type="molecule type" value="Genomic_DNA"/>
</dbReference>
<proteinExistence type="predicted"/>
<dbReference type="AlphaFoldDB" id="A0A1G6MMM3"/>